<dbReference type="EMBL" id="BK014649">
    <property type="protein sequence ID" value="DAD65792.1"/>
    <property type="molecule type" value="Genomic_DNA"/>
</dbReference>
<evidence type="ECO:0000313" key="1">
    <source>
        <dbReference type="EMBL" id="DAD65792.1"/>
    </source>
</evidence>
<proteinExistence type="predicted"/>
<reference evidence="1" key="1">
    <citation type="journal article" date="2021" name="Proc. Natl. Acad. Sci. U.S.A.">
        <title>A Catalog of Tens of Thousands of Viruses from Human Metagenomes Reveals Hidden Associations with Chronic Diseases.</title>
        <authorList>
            <person name="Tisza M.J."/>
            <person name="Buck C.B."/>
        </authorList>
    </citation>
    <scope>NUCLEOTIDE SEQUENCE</scope>
    <source>
        <strain evidence="1">Ctt4r3</strain>
    </source>
</reference>
<accession>A0A8S5L783</accession>
<organism evidence="1">
    <name type="scientific">CrAss-like virus sp. ctt4r3</name>
    <dbReference type="NCBI Taxonomy" id="2823619"/>
    <lineage>
        <taxon>Viruses</taxon>
        <taxon>Duplodnaviria</taxon>
        <taxon>Heunggongvirae</taxon>
        <taxon>Uroviricota</taxon>
        <taxon>Caudoviricetes</taxon>
        <taxon>Crassvirales</taxon>
    </lineage>
</organism>
<sequence length="149" mass="17662">MDINKLKGLVPVKKVIIDKAAINRPKNRTIKQTPHAIKCEVFLFEDKVYGIVDNDRHLIDITNQDYLEAEYAFSTPENEHWDWYTIRSFTANEENVEELKRYWQLVAPKMKVWITLENGVGRLCMDRLNARNAKVYSRLSPKYYANRRN</sequence>
<protein>
    <submittedName>
        <fullName evidence="1">Uncharacterized protein</fullName>
    </submittedName>
</protein>
<name>A0A8S5L783_9CAUD</name>